<sequence length="227" mass="25483">MYKVTRVLDLHDPDDELTTAMAVKRLRSAADASPAIATLVAPTLPGVRNGGDLLVHLQFREHDDWLRSRSAIDEATSDSSVRSLRSVEYIGATGDRAGRRSWSPQVYRTLLLNVEDSASPEQLHHFERATLAMPQHIQAIGAWQLSRVVHVEGGSRYTHVWEQEFSDLADLHCAYMFHPIHWGLVDRWFDPECPDQIIADRVCHSFCASTAPLIDAVEATNPHARAR</sequence>
<evidence type="ECO:0000313" key="2">
    <source>
        <dbReference type="EMBL" id="QHN37094.1"/>
    </source>
</evidence>
<dbReference type="Proteomes" id="UP001059836">
    <property type="component" value="Chromosome"/>
</dbReference>
<dbReference type="Pfam" id="PF07876">
    <property type="entry name" value="Dabb"/>
    <property type="match status" value="1"/>
</dbReference>
<dbReference type="RefSeq" id="WP_213245387.1">
    <property type="nucleotide sequence ID" value="NZ_CP045806.1"/>
</dbReference>
<dbReference type="InterPro" id="IPR013097">
    <property type="entry name" value="Dabb"/>
</dbReference>
<reference evidence="2" key="1">
    <citation type="journal article" date="2021" name="Nat. Microbiol.">
        <title>Cocultivation of an ultrasmall environmental parasitic bacterium with lytic ability against bacteria associated with wastewater foams.</title>
        <authorList>
            <person name="Batinovic S."/>
            <person name="Rose J.J.A."/>
            <person name="Ratcliffe J."/>
            <person name="Seviour R.J."/>
            <person name="Petrovski S."/>
        </authorList>
    </citation>
    <scope>NUCLEOTIDE SEQUENCE</scope>
    <source>
        <strain evidence="2">CON9</strain>
    </source>
</reference>
<gene>
    <name evidence="2" type="ORF">GII31_21525</name>
</gene>
<dbReference type="EMBL" id="CP045809">
    <property type="protein sequence ID" value="QHN37094.1"/>
    <property type="molecule type" value="Genomic_DNA"/>
</dbReference>
<dbReference type="SUPFAM" id="SSF54909">
    <property type="entry name" value="Dimeric alpha+beta barrel"/>
    <property type="match status" value="1"/>
</dbReference>
<evidence type="ECO:0000259" key="1">
    <source>
        <dbReference type="PROSITE" id="PS51502"/>
    </source>
</evidence>
<dbReference type="InterPro" id="IPR011008">
    <property type="entry name" value="Dimeric_a/b-barrel"/>
</dbReference>
<dbReference type="SMART" id="SM00886">
    <property type="entry name" value="Dabb"/>
    <property type="match status" value="1"/>
</dbReference>
<name>A0ABX6INY0_9ACTN</name>
<feature type="domain" description="Stress-response A/B barrel" evidence="1">
    <location>
        <begin position="106"/>
        <end position="201"/>
    </location>
</feature>
<evidence type="ECO:0000313" key="3">
    <source>
        <dbReference type="Proteomes" id="UP001059836"/>
    </source>
</evidence>
<proteinExistence type="predicted"/>
<accession>A0ABX6INY0</accession>
<protein>
    <submittedName>
        <fullName evidence="2">Dabb family protein</fullName>
    </submittedName>
</protein>
<keyword evidence="3" id="KW-1185">Reference proteome</keyword>
<dbReference type="PROSITE" id="PS51502">
    <property type="entry name" value="S_R_A_B_BARREL"/>
    <property type="match status" value="1"/>
</dbReference>
<dbReference type="Gene3D" id="3.30.70.100">
    <property type="match status" value="1"/>
</dbReference>
<organism evidence="2 3">
    <name type="scientific">Gordonia pseudamarae</name>
    <dbReference type="NCBI Taxonomy" id="2831662"/>
    <lineage>
        <taxon>Bacteria</taxon>
        <taxon>Bacillati</taxon>
        <taxon>Actinomycetota</taxon>
        <taxon>Actinomycetes</taxon>
        <taxon>Mycobacteriales</taxon>
        <taxon>Gordoniaceae</taxon>
        <taxon>Gordonia</taxon>
    </lineage>
</organism>